<evidence type="ECO:0000313" key="4">
    <source>
        <dbReference type="EMBL" id="CAI50347.1"/>
    </source>
</evidence>
<gene>
    <name evidence="4" type="ordered locus">NP_4512A</name>
</gene>
<evidence type="ECO:0000256" key="2">
    <source>
        <dbReference type="SAM" id="Phobius"/>
    </source>
</evidence>
<reference evidence="4 5" key="1">
    <citation type="journal article" date="2005" name="Genome Res.">
        <title>Living with two extremes: conclusions from the genome sequence of Natronomonas pharaonis.</title>
        <authorList>
            <person name="Falb M."/>
            <person name="Pfeiffer F."/>
            <person name="Palm P."/>
            <person name="Rodewald K."/>
            <person name="Hickmann V."/>
            <person name="Tittor J."/>
            <person name="Oesterhelt D."/>
        </authorList>
    </citation>
    <scope>NUCLEOTIDE SEQUENCE [LARGE SCALE GENOMIC DNA]</scope>
    <source>
        <strain evidence="5">ATCC 35678 / DSM 2160 / CIP 103997 / JCM 8858 / NBRC 14720 / NCIMB 2260 / Gabara</strain>
    </source>
</reference>
<dbReference type="RefSeq" id="WP_011323962.1">
    <property type="nucleotide sequence ID" value="NC_007426.1"/>
</dbReference>
<dbReference type="InterPro" id="IPR057169">
    <property type="entry name" value="DUF7847"/>
</dbReference>
<dbReference type="EMBL" id="CR936257">
    <property type="protein sequence ID" value="CAI50347.1"/>
    <property type="molecule type" value="Genomic_DNA"/>
</dbReference>
<keyword evidence="2" id="KW-1133">Transmembrane helix</keyword>
<evidence type="ECO:0000256" key="1">
    <source>
        <dbReference type="SAM" id="MobiDB-lite"/>
    </source>
</evidence>
<organism evidence="4 5">
    <name type="scientific">Natronomonas pharaonis (strain ATCC 35678 / DSM 2160 / CIP 103997 / JCM 8858 / NBRC 14720 / NCIMB 2260 / Gabara)</name>
    <name type="common">Halobacterium pharaonis</name>
    <dbReference type="NCBI Taxonomy" id="348780"/>
    <lineage>
        <taxon>Archaea</taxon>
        <taxon>Methanobacteriati</taxon>
        <taxon>Methanobacteriota</taxon>
        <taxon>Stenosarchaea group</taxon>
        <taxon>Halobacteria</taxon>
        <taxon>Halobacteriales</taxon>
        <taxon>Natronomonadaceae</taxon>
        <taxon>Natronomonas</taxon>
    </lineage>
</organism>
<dbReference type="KEGG" id="nph:NP_4512A"/>
<feature type="compositionally biased region" description="Acidic residues" evidence="1">
    <location>
        <begin position="269"/>
        <end position="285"/>
    </location>
</feature>
<feature type="transmembrane region" description="Helical" evidence="2">
    <location>
        <begin position="152"/>
        <end position="179"/>
    </location>
</feature>
<feature type="transmembrane region" description="Helical" evidence="2">
    <location>
        <begin position="208"/>
        <end position="232"/>
    </location>
</feature>
<dbReference type="HOGENOM" id="CLU_084120_0_0_2"/>
<evidence type="ECO:0000259" key="3">
    <source>
        <dbReference type="Pfam" id="PF25231"/>
    </source>
</evidence>
<keyword evidence="2" id="KW-0472">Membrane</keyword>
<feature type="transmembrane region" description="Helical" evidence="2">
    <location>
        <begin position="238"/>
        <end position="261"/>
    </location>
</feature>
<dbReference type="STRING" id="348780.NP_4512A"/>
<feature type="region of interest" description="Disordered" evidence="1">
    <location>
        <begin position="269"/>
        <end position="296"/>
    </location>
</feature>
<dbReference type="eggNOG" id="arCOG03934">
    <property type="taxonomic scope" value="Archaea"/>
</dbReference>
<dbReference type="Proteomes" id="UP000002698">
    <property type="component" value="Chromosome"/>
</dbReference>
<protein>
    <recommendedName>
        <fullName evidence="3">DUF7847 domain-containing protein</fullName>
    </recommendedName>
</protein>
<dbReference type="Pfam" id="PF25231">
    <property type="entry name" value="DUF7847"/>
    <property type="match status" value="1"/>
</dbReference>
<dbReference type="OrthoDB" id="205869at2157"/>
<sequence length="296" mass="31157">MSLDIGQALREGASRTVEKNGLTLAAVFAGIALLTTVLFQTLTVGIAEAMLDFVQELSAEEMQEAGMSEAEFEEMTAELEAAAEEFRDTAPLALGLPVGAAAGGLLVLALVHEAARLIAVRVFATDSSDEVTSDLVTDNILLATLNGFIGGIVVWGLIIVGLVFIIIPGIILAVLFYFLRQEIALNDKNFVQAMADSWRITKGHRIEVFLIGFIVVLVSRLEEISSTAVGVVSTPAGAVAAAIVGGLLAAFGTAVVTRAYVQINDDDASDADVDETTDDIEDDPYDAALGPDDLSR</sequence>
<dbReference type="EnsemblBacteria" id="CAI50347">
    <property type="protein sequence ID" value="CAI50347"/>
    <property type="gene ID" value="NP_4512A"/>
</dbReference>
<dbReference type="GeneID" id="3702084"/>
<keyword evidence="5" id="KW-1185">Reference proteome</keyword>
<proteinExistence type="predicted"/>
<keyword evidence="2" id="KW-0812">Transmembrane</keyword>
<dbReference type="AlphaFoldDB" id="A0A1U7EYN1"/>
<accession>A0A1U7EYN1</accession>
<feature type="domain" description="DUF7847" evidence="3">
    <location>
        <begin position="3"/>
        <end position="263"/>
    </location>
</feature>
<name>A0A1U7EYN1_NATPD</name>
<feature type="transmembrane region" description="Helical" evidence="2">
    <location>
        <begin position="21"/>
        <end position="47"/>
    </location>
</feature>
<evidence type="ECO:0000313" key="5">
    <source>
        <dbReference type="Proteomes" id="UP000002698"/>
    </source>
</evidence>